<keyword evidence="5" id="KW-0175">Coiled coil</keyword>
<dbReference type="InterPro" id="IPR036909">
    <property type="entry name" value="Cyt_c-like_dom_sf"/>
</dbReference>
<keyword evidence="7" id="KW-0472">Membrane</keyword>
<accession>A0A4U5TQM4</accession>
<dbReference type="PROSITE" id="PS51007">
    <property type="entry name" value="CYTC"/>
    <property type="match status" value="1"/>
</dbReference>
<dbReference type="Gene3D" id="1.10.760.10">
    <property type="entry name" value="Cytochrome c-like domain"/>
    <property type="match status" value="1"/>
</dbReference>
<sequence>MRTTASYLRVIALVVIAIIGTEYFTDLPKGEYAIFEKPFAALFVFMVLIVAIAIEVTVAALHKILYLSLSEDKKEAFDKAQAKKSTYFSRQVERLMQAMTKSKKIEEEHEIELDHNYDGIRELDNRLPPWWVYSFYLTIIFAAVYLVRFHIFNDYDQEEEYLTEVAEAEVAIEEWKENAKDFVNAENVTMLEDEARLQNGEQIYVQNCVACHKVDGGGGIGPNLTDEHWILGGGIKNVFRTISEGGRSGKGMVAWKNNLSPAEMHEVASYVMTFQGTTPSDPKEPQGEIWKPENEE</sequence>
<keyword evidence="10" id="KW-1185">Reference proteome</keyword>
<comment type="caution">
    <text evidence="9">The sequence shown here is derived from an EMBL/GenBank/DDBJ whole genome shotgun (WGS) entry which is preliminary data.</text>
</comment>
<feature type="region of interest" description="Disordered" evidence="6">
    <location>
        <begin position="275"/>
        <end position="296"/>
    </location>
</feature>
<feature type="transmembrane region" description="Helical" evidence="7">
    <location>
        <begin position="39"/>
        <end position="61"/>
    </location>
</feature>
<dbReference type="RefSeq" id="WP_138931612.1">
    <property type="nucleotide sequence ID" value="NZ_SWMU01000002.1"/>
</dbReference>
<dbReference type="InterPro" id="IPR009056">
    <property type="entry name" value="Cyt_c-like_dom"/>
</dbReference>
<dbReference type="InterPro" id="IPR050597">
    <property type="entry name" value="Cytochrome_c_Oxidase_Subunit"/>
</dbReference>
<dbReference type="GO" id="GO:0046872">
    <property type="term" value="F:metal ion binding"/>
    <property type="evidence" value="ECO:0007669"/>
    <property type="project" value="UniProtKB-KW"/>
</dbReference>
<evidence type="ECO:0000256" key="2">
    <source>
        <dbReference type="ARBA" id="ARBA00022723"/>
    </source>
</evidence>
<gene>
    <name evidence="9" type="ORF">FCN74_05590</name>
</gene>
<dbReference type="AlphaFoldDB" id="A0A4U5TQM4"/>
<keyword evidence="7" id="KW-1133">Transmembrane helix</keyword>
<dbReference type="InterPro" id="IPR038414">
    <property type="entry name" value="CcoP_N_sf"/>
</dbReference>
<dbReference type="GO" id="GO:0009055">
    <property type="term" value="F:electron transfer activity"/>
    <property type="evidence" value="ECO:0007669"/>
    <property type="project" value="InterPro"/>
</dbReference>
<dbReference type="SUPFAM" id="SSF46626">
    <property type="entry name" value="Cytochrome c"/>
    <property type="match status" value="1"/>
</dbReference>
<evidence type="ECO:0000256" key="4">
    <source>
        <dbReference type="PROSITE-ProRule" id="PRU00433"/>
    </source>
</evidence>
<proteinExistence type="predicted"/>
<evidence type="ECO:0000256" key="6">
    <source>
        <dbReference type="SAM" id="MobiDB-lite"/>
    </source>
</evidence>
<dbReference type="Gene3D" id="6.10.280.130">
    <property type="match status" value="1"/>
</dbReference>
<evidence type="ECO:0000256" key="1">
    <source>
        <dbReference type="ARBA" id="ARBA00022617"/>
    </source>
</evidence>
<dbReference type="InterPro" id="IPR032858">
    <property type="entry name" value="CcoP_N"/>
</dbReference>
<protein>
    <submittedName>
        <fullName evidence="9">C-type cytochrome</fullName>
    </submittedName>
</protein>
<feature type="compositionally biased region" description="Basic and acidic residues" evidence="6">
    <location>
        <begin position="281"/>
        <end position="296"/>
    </location>
</feature>
<evidence type="ECO:0000256" key="5">
    <source>
        <dbReference type="SAM" id="Coils"/>
    </source>
</evidence>
<evidence type="ECO:0000259" key="8">
    <source>
        <dbReference type="PROSITE" id="PS51007"/>
    </source>
</evidence>
<feature type="transmembrane region" description="Helical" evidence="7">
    <location>
        <begin position="130"/>
        <end position="147"/>
    </location>
</feature>
<evidence type="ECO:0000256" key="7">
    <source>
        <dbReference type="SAM" id="Phobius"/>
    </source>
</evidence>
<feature type="transmembrane region" description="Helical" evidence="7">
    <location>
        <begin position="6"/>
        <end position="27"/>
    </location>
</feature>
<keyword evidence="2 4" id="KW-0479">Metal-binding</keyword>
<dbReference type="Pfam" id="PF13442">
    <property type="entry name" value="Cytochrome_CBB3"/>
    <property type="match status" value="1"/>
</dbReference>
<keyword evidence="7" id="KW-0812">Transmembrane</keyword>
<keyword evidence="3 4" id="KW-0408">Iron</keyword>
<evidence type="ECO:0000313" key="9">
    <source>
        <dbReference type="EMBL" id="TKS56510.1"/>
    </source>
</evidence>
<feature type="coiled-coil region" evidence="5">
    <location>
        <begin position="158"/>
        <end position="185"/>
    </location>
</feature>
<dbReference type="OrthoDB" id="9811281at2"/>
<dbReference type="GO" id="GO:0020037">
    <property type="term" value="F:heme binding"/>
    <property type="evidence" value="ECO:0007669"/>
    <property type="project" value="InterPro"/>
</dbReference>
<dbReference type="EMBL" id="SWMU01000002">
    <property type="protein sequence ID" value="TKS56510.1"/>
    <property type="molecule type" value="Genomic_DNA"/>
</dbReference>
<evidence type="ECO:0000313" key="10">
    <source>
        <dbReference type="Proteomes" id="UP000306552"/>
    </source>
</evidence>
<organism evidence="9 10">
    <name type="scientific">Mesohalobacter halotolerans</name>
    <dbReference type="NCBI Taxonomy" id="1883405"/>
    <lineage>
        <taxon>Bacteria</taxon>
        <taxon>Pseudomonadati</taxon>
        <taxon>Bacteroidota</taxon>
        <taxon>Flavobacteriia</taxon>
        <taxon>Flavobacteriales</taxon>
        <taxon>Flavobacteriaceae</taxon>
        <taxon>Mesohalobacter</taxon>
    </lineage>
</organism>
<reference evidence="9 10" key="1">
    <citation type="submission" date="2019-04" db="EMBL/GenBank/DDBJ databases">
        <title>Psychroflexus halotolerans sp. nov., isolated from a marine solar saltern.</title>
        <authorList>
            <person name="Feng X."/>
        </authorList>
    </citation>
    <scope>NUCLEOTIDE SEQUENCE [LARGE SCALE GENOMIC DNA]</scope>
    <source>
        <strain evidence="9 10">WDS2C27</strain>
    </source>
</reference>
<keyword evidence="1 4" id="KW-0349">Heme</keyword>
<name>A0A4U5TQM4_9FLAO</name>
<dbReference type="PANTHER" id="PTHR33751:SF1">
    <property type="entry name" value="CBB3-TYPE CYTOCHROME C OXIDASE SUBUNIT FIXP"/>
    <property type="match status" value="1"/>
</dbReference>
<evidence type="ECO:0000256" key="3">
    <source>
        <dbReference type="ARBA" id="ARBA00023004"/>
    </source>
</evidence>
<feature type="domain" description="Cytochrome c" evidence="8">
    <location>
        <begin position="195"/>
        <end position="275"/>
    </location>
</feature>
<dbReference type="Proteomes" id="UP000306552">
    <property type="component" value="Unassembled WGS sequence"/>
</dbReference>
<dbReference type="Pfam" id="PF14715">
    <property type="entry name" value="FixP_N"/>
    <property type="match status" value="1"/>
</dbReference>
<dbReference type="PANTHER" id="PTHR33751">
    <property type="entry name" value="CBB3-TYPE CYTOCHROME C OXIDASE SUBUNIT FIXP"/>
    <property type="match status" value="1"/>
</dbReference>